<evidence type="ECO:0000313" key="1">
    <source>
        <dbReference type="EMBL" id="KAJ1899077.1"/>
    </source>
</evidence>
<organism evidence="1 2">
    <name type="scientific">Kickxella alabastrina</name>
    <dbReference type="NCBI Taxonomy" id="61397"/>
    <lineage>
        <taxon>Eukaryota</taxon>
        <taxon>Fungi</taxon>
        <taxon>Fungi incertae sedis</taxon>
        <taxon>Zoopagomycota</taxon>
        <taxon>Kickxellomycotina</taxon>
        <taxon>Kickxellomycetes</taxon>
        <taxon>Kickxellales</taxon>
        <taxon>Kickxellaceae</taxon>
        <taxon>Kickxella</taxon>
    </lineage>
</organism>
<reference evidence="1" key="1">
    <citation type="submission" date="2022-07" db="EMBL/GenBank/DDBJ databases">
        <title>Phylogenomic reconstructions and comparative analyses of Kickxellomycotina fungi.</title>
        <authorList>
            <person name="Reynolds N.K."/>
            <person name="Stajich J.E."/>
            <person name="Barry K."/>
            <person name="Grigoriev I.V."/>
            <person name="Crous P."/>
            <person name="Smith M.E."/>
        </authorList>
    </citation>
    <scope>NUCLEOTIDE SEQUENCE</scope>
    <source>
        <strain evidence="1">Benny 63K</strain>
    </source>
</reference>
<accession>A0ACC1IQS9</accession>
<dbReference type="Proteomes" id="UP001150581">
    <property type="component" value="Unassembled WGS sequence"/>
</dbReference>
<comment type="caution">
    <text evidence="1">The sequence shown here is derived from an EMBL/GenBank/DDBJ whole genome shotgun (WGS) entry which is preliminary data.</text>
</comment>
<keyword evidence="2" id="KW-1185">Reference proteome</keyword>
<gene>
    <name evidence="1" type="ORF">LPJ66_002346</name>
</gene>
<name>A0ACC1IQS9_9FUNG</name>
<dbReference type="EMBL" id="JANBPG010000184">
    <property type="protein sequence ID" value="KAJ1899077.1"/>
    <property type="molecule type" value="Genomic_DNA"/>
</dbReference>
<sequence>MEPTQNALLNALGAYASDDGSNSDSESSTRTDASPQPTAPRQADSQVESESETESLKGIFAGPHAEYTGNKELGGDNTFQTEVTHGVSEEELFAYHKTKRDLDLLLGCDRVPEFSQLPPDVAECSSELQAKFQQWYRLRQQGANFNDALMRNKTFKNPNIYRCLVDYLKLEESGSNLPDTGFAAARLRNDFTPNVLADDQERRAREYAAKKNTESAVGNLRKMEFRSVGHENMSLTSGFRSGGAPKPVSNQHASSTTGYVPTSTQHRPSMQPSSAQPPDNKAFADAVERAKLIAQQLKRAKNQ</sequence>
<proteinExistence type="predicted"/>
<evidence type="ECO:0000313" key="2">
    <source>
        <dbReference type="Proteomes" id="UP001150581"/>
    </source>
</evidence>
<protein>
    <submittedName>
        <fullName evidence="1">Uncharacterized protein</fullName>
    </submittedName>
</protein>